<evidence type="ECO:0000256" key="2">
    <source>
        <dbReference type="ARBA" id="ARBA00022525"/>
    </source>
</evidence>
<dbReference type="AlphaFoldDB" id="A0A8C1EBA1"/>
<comment type="subcellular location">
    <subcellularLocation>
        <location evidence="1">Secreted</location>
    </subcellularLocation>
</comment>
<keyword evidence="2" id="KW-0964">Secreted</keyword>
<evidence type="ECO:0000256" key="3">
    <source>
        <dbReference type="SAM" id="MobiDB-lite"/>
    </source>
</evidence>
<dbReference type="SUPFAM" id="SSF57501">
    <property type="entry name" value="Cystine-knot cytokines"/>
    <property type="match status" value="1"/>
</dbReference>
<dbReference type="InterPro" id="IPR029034">
    <property type="entry name" value="Cystine-knot_cytokine"/>
</dbReference>
<dbReference type="Gene3D" id="2.10.90.10">
    <property type="entry name" value="Cystine-knot cytokines"/>
    <property type="match status" value="1"/>
</dbReference>
<feature type="signal peptide" evidence="4">
    <location>
        <begin position="1"/>
        <end position="19"/>
    </location>
</feature>
<protein>
    <recommendedName>
        <fullName evidence="5">TGF-beta family profile domain-containing protein</fullName>
    </recommendedName>
</protein>
<feature type="region of interest" description="Disordered" evidence="3">
    <location>
        <begin position="71"/>
        <end position="92"/>
    </location>
</feature>
<feature type="domain" description="TGF-beta family profile" evidence="5">
    <location>
        <begin position="138"/>
        <end position="214"/>
    </location>
</feature>
<dbReference type="OMA" id="WVIHPLS"/>
<dbReference type="PROSITE" id="PS51362">
    <property type="entry name" value="TGF_BETA_2"/>
    <property type="match status" value="1"/>
</dbReference>
<dbReference type="GeneTree" id="ENSGT00400000024763"/>
<sequence length="228" mass="25345">MHLALCVVVVLFGCPLGQMFVLHPSPEASAVKANRCRELEIRKILLESLNLQQEPRVSVSKMNRLRDQWKSTYKSTTPSSPGGNSTFPEDSGNSTCCKHSSQVFIKDIISVLYFPFGFGVKYDLGSFAEIGLIMPVFFRVNVSDLGWDRWVVYPESITFVQCQPCGVNRCSESPGVSAQCCKPTAHDIVLFLYMDEWSSLVLSSVSLIRECGCDPGEKTQDPEVMTLS</sequence>
<organism evidence="6 7">
    <name type="scientific">Cyprinus carpio carpio</name>
    <dbReference type="NCBI Taxonomy" id="630221"/>
    <lineage>
        <taxon>Eukaryota</taxon>
        <taxon>Metazoa</taxon>
        <taxon>Chordata</taxon>
        <taxon>Craniata</taxon>
        <taxon>Vertebrata</taxon>
        <taxon>Euteleostomi</taxon>
        <taxon>Actinopterygii</taxon>
        <taxon>Neopterygii</taxon>
        <taxon>Teleostei</taxon>
        <taxon>Ostariophysi</taxon>
        <taxon>Cypriniformes</taxon>
        <taxon>Cyprinidae</taxon>
        <taxon>Cyprininae</taxon>
        <taxon>Cyprinus</taxon>
    </lineage>
</organism>
<evidence type="ECO:0000313" key="6">
    <source>
        <dbReference type="Ensembl" id="ENSCCRP00000074890.2"/>
    </source>
</evidence>
<feature type="compositionally biased region" description="Low complexity" evidence="3">
    <location>
        <begin position="71"/>
        <end position="86"/>
    </location>
</feature>
<reference evidence="6" key="2">
    <citation type="submission" date="2025-09" db="UniProtKB">
        <authorList>
            <consortium name="Ensembl"/>
        </authorList>
    </citation>
    <scope>IDENTIFICATION</scope>
</reference>
<keyword evidence="4" id="KW-0732">Signal</keyword>
<dbReference type="Proteomes" id="UP001108240">
    <property type="component" value="Unplaced"/>
</dbReference>
<reference evidence="6" key="1">
    <citation type="submission" date="2025-08" db="UniProtKB">
        <authorList>
            <consortium name="Ensembl"/>
        </authorList>
    </citation>
    <scope>IDENTIFICATION</scope>
</reference>
<feature type="chain" id="PRO_5039926654" description="TGF-beta family profile domain-containing protein" evidence="4">
    <location>
        <begin position="20"/>
        <end position="228"/>
    </location>
</feature>
<dbReference type="InterPro" id="IPR001839">
    <property type="entry name" value="TGF-b_C"/>
</dbReference>
<evidence type="ECO:0000259" key="5">
    <source>
        <dbReference type="PROSITE" id="PS51362"/>
    </source>
</evidence>
<accession>A0A8C1EBA1</accession>
<proteinExistence type="predicted"/>
<evidence type="ECO:0000256" key="1">
    <source>
        <dbReference type="ARBA" id="ARBA00004613"/>
    </source>
</evidence>
<name>A0A8C1EBA1_CYPCA</name>
<dbReference type="Ensembl" id="ENSCCRT00000081184.2">
    <property type="protein sequence ID" value="ENSCCRP00000074890.2"/>
    <property type="gene ID" value="ENSCCRG00000058894.1"/>
</dbReference>
<evidence type="ECO:0000313" key="7">
    <source>
        <dbReference type="Proteomes" id="UP001108240"/>
    </source>
</evidence>
<keyword evidence="7" id="KW-1185">Reference proteome</keyword>
<dbReference type="GO" id="GO:0005576">
    <property type="term" value="C:extracellular region"/>
    <property type="evidence" value="ECO:0007669"/>
    <property type="project" value="UniProtKB-SubCell"/>
</dbReference>
<dbReference type="GO" id="GO:0008083">
    <property type="term" value="F:growth factor activity"/>
    <property type="evidence" value="ECO:0007669"/>
    <property type="project" value="InterPro"/>
</dbReference>
<evidence type="ECO:0000256" key="4">
    <source>
        <dbReference type="SAM" id="SignalP"/>
    </source>
</evidence>
<dbReference type="SMART" id="SM00204">
    <property type="entry name" value="TGFB"/>
    <property type="match status" value="1"/>
</dbReference>